<keyword evidence="2" id="KW-1185">Reference proteome</keyword>
<gene>
    <name evidence="1" type="ORF">QJV33_07385</name>
</gene>
<dbReference type="Proteomes" id="UP001431775">
    <property type="component" value="Unassembled WGS sequence"/>
</dbReference>
<sequence length="172" mass="19001">MTKVTGGIYIPHLKHEIIKPALDYLGLGGSRAINQVTGTFLAEGYAGGSTYLKQLGKGPAVGAMQMEPVTYYDIWKNFLSNPKRANLVIALKHLAGDWNTDNNGIPRPEVMTGNVFFAAAMCRMFYLRIPTALPLANDATAMAQYHKRYYNTAQGKAVWKDNVDRFQQAIDG</sequence>
<proteinExistence type="predicted"/>
<organism evidence="1 2">
    <name type="scientific">Commensalibacter nepenthis</name>
    <dbReference type="NCBI Taxonomy" id="3043872"/>
    <lineage>
        <taxon>Bacteria</taxon>
        <taxon>Pseudomonadati</taxon>
        <taxon>Pseudomonadota</taxon>
        <taxon>Alphaproteobacteria</taxon>
        <taxon>Acetobacterales</taxon>
        <taxon>Acetobacteraceae</taxon>
    </lineage>
</organism>
<name>A0ABT6Q891_9PROT</name>
<evidence type="ECO:0000313" key="2">
    <source>
        <dbReference type="Proteomes" id="UP001431775"/>
    </source>
</evidence>
<dbReference type="RefSeq" id="WP_281462723.1">
    <property type="nucleotide sequence ID" value="NZ_JASBAN010000001.1"/>
</dbReference>
<reference evidence="1" key="1">
    <citation type="submission" date="2023-05" db="EMBL/GenBank/DDBJ databases">
        <title>Whole genome sequence of Commensalibacter sp.</title>
        <authorList>
            <person name="Charoenyingcharoen P."/>
            <person name="Yukphan P."/>
        </authorList>
    </citation>
    <scope>NUCLEOTIDE SEQUENCE</scope>
    <source>
        <strain evidence="1">TBRC 10068</strain>
    </source>
</reference>
<evidence type="ECO:0000313" key="1">
    <source>
        <dbReference type="EMBL" id="MDI2113104.1"/>
    </source>
</evidence>
<accession>A0ABT6Q891</accession>
<protein>
    <recommendedName>
        <fullName evidence="3">Transglycosylase SLT domain-containing protein</fullName>
    </recommendedName>
</protein>
<dbReference type="EMBL" id="JASBAN010000001">
    <property type="protein sequence ID" value="MDI2113104.1"/>
    <property type="molecule type" value="Genomic_DNA"/>
</dbReference>
<evidence type="ECO:0008006" key="3">
    <source>
        <dbReference type="Google" id="ProtNLM"/>
    </source>
</evidence>
<comment type="caution">
    <text evidence="1">The sequence shown here is derived from an EMBL/GenBank/DDBJ whole genome shotgun (WGS) entry which is preliminary data.</text>
</comment>